<dbReference type="Proteomes" id="UP000199673">
    <property type="component" value="Unassembled WGS sequence"/>
</dbReference>
<keyword evidence="10" id="KW-1185">Reference proteome</keyword>
<comment type="similarity">
    <text evidence="7">Belongs to the TonB-dependent receptor family.</text>
</comment>
<dbReference type="Gene3D" id="2.60.40.1120">
    <property type="entry name" value="Carboxypeptidase-like, regulatory domain"/>
    <property type="match status" value="1"/>
</dbReference>
<evidence type="ECO:0000256" key="5">
    <source>
        <dbReference type="ARBA" id="ARBA00023136"/>
    </source>
</evidence>
<dbReference type="NCBIfam" id="TIGR04057">
    <property type="entry name" value="SusC_RagA_signa"/>
    <property type="match status" value="1"/>
</dbReference>
<evidence type="ECO:0000256" key="2">
    <source>
        <dbReference type="ARBA" id="ARBA00022448"/>
    </source>
</evidence>
<evidence type="ECO:0000256" key="4">
    <source>
        <dbReference type="ARBA" id="ARBA00022692"/>
    </source>
</evidence>
<protein>
    <submittedName>
        <fullName evidence="9">TonB-linked outer membrane protein, SusC/RagA family</fullName>
    </submittedName>
</protein>
<dbReference type="InterPro" id="IPR036942">
    <property type="entry name" value="Beta-barrel_TonB_sf"/>
</dbReference>
<evidence type="ECO:0000313" key="10">
    <source>
        <dbReference type="Proteomes" id="UP000199673"/>
    </source>
</evidence>
<dbReference type="Pfam" id="PF13715">
    <property type="entry name" value="CarbopepD_reg_2"/>
    <property type="match status" value="1"/>
</dbReference>
<evidence type="ECO:0000259" key="8">
    <source>
        <dbReference type="Pfam" id="PF07715"/>
    </source>
</evidence>
<dbReference type="PROSITE" id="PS52016">
    <property type="entry name" value="TONB_DEPENDENT_REC_3"/>
    <property type="match status" value="1"/>
</dbReference>
<evidence type="ECO:0000256" key="7">
    <source>
        <dbReference type="PROSITE-ProRule" id="PRU01360"/>
    </source>
</evidence>
<dbReference type="FunFam" id="2.60.40.1120:FF:000003">
    <property type="entry name" value="Outer membrane protein Omp121"/>
    <property type="match status" value="1"/>
</dbReference>
<gene>
    <name evidence="9" type="ORF">SAMN04489724_1296</name>
</gene>
<feature type="domain" description="TonB-dependent receptor plug" evidence="8">
    <location>
        <begin position="144"/>
        <end position="266"/>
    </location>
</feature>
<keyword evidence="4 7" id="KW-0812">Transmembrane</keyword>
<evidence type="ECO:0000256" key="3">
    <source>
        <dbReference type="ARBA" id="ARBA00022452"/>
    </source>
</evidence>
<dbReference type="InterPro" id="IPR012910">
    <property type="entry name" value="Plug_dom"/>
</dbReference>
<proteinExistence type="inferred from homology"/>
<dbReference type="InterPro" id="IPR037066">
    <property type="entry name" value="Plug_dom_sf"/>
</dbReference>
<reference evidence="10" key="1">
    <citation type="submission" date="2016-10" db="EMBL/GenBank/DDBJ databases">
        <authorList>
            <person name="Varghese N."/>
            <person name="Submissions S."/>
        </authorList>
    </citation>
    <scope>NUCLEOTIDE SEQUENCE [LARGE SCALE GENOMIC DNA]</scope>
    <source>
        <strain evidence="10">DSM 23445</strain>
    </source>
</reference>
<dbReference type="Gene3D" id="2.40.170.20">
    <property type="entry name" value="TonB-dependent receptor, beta-barrel domain"/>
    <property type="match status" value="1"/>
</dbReference>
<evidence type="ECO:0000256" key="1">
    <source>
        <dbReference type="ARBA" id="ARBA00004571"/>
    </source>
</evidence>
<dbReference type="InterPro" id="IPR008969">
    <property type="entry name" value="CarboxyPept-like_regulatory"/>
</dbReference>
<dbReference type="GO" id="GO:0009279">
    <property type="term" value="C:cell outer membrane"/>
    <property type="evidence" value="ECO:0007669"/>
    <property type="project" value="UniProtKB-SubCell"/>
</dbReference>
<sequence length="1087" mass="118564">MKQTYLLYGIAMLVQFGAFTPITESLASPKEINVSPPLHLLSNLSDEVAAQISGKVTDVDGEPIPGVTVLVKGTTVGTTTNIDGDYSLEFDDPNSTLVFSFIGFVTQEVAVGGMSVLNITMALDEKSLEEVVVTALGIKKESKKLGYSATSVNTEELVTNRTTNVMESLEGKVAGLNITPPAAGAGSSTQIRLRGQSAFAGANNAPLIVINGLPMDQGARGVNGAGEQRDRGDNLQNINPDDIESMTVLKGATAAAIYGARAANGAIIITTKSGKAGQGIGVDFTSSFTTSQPLNFMDELSQTEYGIGTGGVRPQTQGDAQSFGQFGFGDRLDGAPTINFDGQMRPYSAYPYQLYDFLRNGSNFTNTLGLSGSTGNGSFRVSFSNVDASGIQPMNEYTKRIFNVGINHNLSEKLTVQLNINYANEYNLNPPQIGTQGDGAINFFNRMGISTPIDAYRESAVDPTTGAELRTNGFLGTINNPFYPIQGNQYFKERRNRLLGTATVRYAITDWLYAQGRFNYDYGTAFSEWNRLNGTGSTTLFQDDRTYRGTYNLAQTTTTDINADFLIGANKVFNKFSIDASFGGNTWRPTWQNLTQNSSNFVVADLYSIANGTIRNQGYGYSESRVNSLYGLAEFGYNGMLYLNFTGRNDWFSVLNPNNNSKFYPSISGSFIFSELMTNVTWLSYAKLRGSWAEVGSTNGVGTYEGLLTYGINQNQFNGQTLAGVSGNFAPNTNLQPFTVTEKEIGVELRLFDNRLLVDVGAFEKVTTDQILDVKLSNTSGYTDSKQNTASLKNSGLEFLIEYSPIETSNFRWTSSWNSAYLTTEVLDVGNNSGTMLVVSFNDTGNEFLGQLRYTEGLPMNQLYTRTYLRNANGDILVTDQGRLRSTNSSTPGGEETNGFLPIGSSIPKHTGGWTNTFSYKKLSLAVHIDYKFGGMVMSSTHLNMLRQGHSKLSLQGRREGEEGLIFPGVYDNGEPNTTVVTNLQSFYADYRNQQIGDPFVFKSDFVKLRNVSISYNLTQDISKLSFMKFVKGLSISAAARNLAILYKDLPGLDPEAVQSSGDFRAGYENSSLPTTRNFNVSLNVKF</sequence>
<accession>A0A1I6YXL8</accession>
<dbReference type="NCBIfam" id="TIGR04056">
    <property type="entry name" value="OMP_RagA_SusC"/>
    <property type="match status" value="1"/>
</dbReference>
<dbReference type="EMBL" id="FPBF01000001">
    <property type="protein sequence ID" value="SFT55300.1"/>
    <property type="molecule type" value="Genomic_DNA"/>
</dbReference>
<dbReference type="RefSeq" id="WP_211482882.1">
    <property type="nucleotide sequence ID" value="NZ_FPBF01000001.1"/>
</dbReference>
<keyword evidence="2 7" id="KW-0813">Transport</keyword>
<dbReference type="Gene3D" id="2.170.130.10">
    <property type="entry name" value="TonB-dependent receptor, plug domain"/>
    <property type="match status" value="1"/>
</dbReference>
<comment type="subcellular location">
    <subcellularLocation>
        <location evidence="1 7">Cell outer membrane</location>
        <topology evidence="1 7">Multi-pass membrane protein</topology>
    </subcellularLocation>
</comment>
<evidence type="ECO:0000313" key="9">
    <source>
        <dbReference type="EMBL" id="SFT55300.1"/>
    </source>
</evidence>
<keyword evidence="6 7" id="KW-0998">Cell outer membrane</keyword>
<dbReference type="AlphaFoldDB" id="A0A1I6YXL8"/>
<dbReference type="InterPro" id="IPR023997">
    <property type="entry name" value="TonB-dep_OMP_SusC/RagA_CS"/>
</dbReference>
<dbReference type="InterPro" id="IPR023996">
    <property type="entry name" value="TonB-dep_OMP_SusC/RagA"/>
</dbReference>
<dbReference type="InterPro" id="IPR039426">
    <property type="entry name" value="TonB-dep_rcpt-like"/>
</dbReference>
<name>A0A1I6YXL8_9BACT</name>
<dbReference type="SUPFAM" id="SSF49464">
    <property type="entry name" value="Carboxypeptidase regulatory domain-like"/>
    <property type="match status" value="1"/>
</dbReference>
<dbReference type="Pfam" id="PF07715">
    <property type="entry name" value="Plug"/>
    <property type="match status" value="1"/>
</dbReference>
<keyword evidence="5 7" id="KW-0472">Membrane</keyword>
<organism evidence="9 10">
    <name type="scientific">Algoriphagus locisalis</name>
    <dbReference type="NCBI Taxonomy" id="305507"/>
    <lineage>
        <taxon>Bacteria</taxon>
        <taxon>Pseudomonadati</taxon>
        <taxon>Bacteroidota</taxon>
        <taxon>Cytophagia</taxon>
        <taxon>Cytophagales</taxon>
        <taxon>Cyclobacteriaceae</taxon>
        <taxon>Algoriphagus</taxon>
    </lineage>
</organism>
<evidence type="ECO:0000256" key="6">
    <source>
        <dbReference type="ARBA" id="ARBA00023237"/>
    </source>
</evidence>
<keyword evidence="3 7" id="KW-1134">Transmembrane beta strand</keyword>
<dbReference type="STRING" id="305507.SAMN04489724_1296"/>
<dbReference type="SUPFAM" id="SSF56935">
    <property type="entry name" value="Porins"/>
    <property type="match status" value="1"/>
</dbReference>